<dbReference type="InterPro" id="IPR006459">
    <property type="entry name" value="CASP/CASPL"/>
</dbReference>
<dbReference type="AlphaFoldDB" id="A0A445ELI3"/>
<dbReference type="OrthoDB" id="1898688at2759"/>
<dbReference type="InterPro" id="IPR006702">
    <property type="entry name" value="CASP_dom"/>
</dbReference>
<keyword evidence="7 8" id="KW-0472">Membrane</keyword>
<keyword evidence="4 8" id="KW-1003">Cell membrane</keyword>
<feature type="domain" description="Casparian strip membrane protein" evidence="9">
    <location>
        <begin position="18"/>
        <end position="170"/>
    </location>
</feature>
<dbReference type="Proteomes" id="UP000289738">
    <property type="component" value="Chromosome A01"/>
</dbReference>
<feature type="transmembrane region" description="Helical" evidence="8">
    <location>
        <begin position="23"/>
        <end position="42"/>
    </location>
</feature>
<dbReference type="PANTHER" id="PTHR36488">
    <property type="entry name" value="CASP-LIKE PROTEIN 1U1"/>
    <property type="match status" value="1"/>
</dbReference>
<evidence type="ECO:0000256" key="4">
    <source>
        <dbReference type="ARBA" id="ARBA00022475"/>
    </source>
</evidence>
<dbReference type="GO" id="GO:0005886">
    <property type="term" value="C:plasma membrane"/>
    <property type="evidence" value="ECO:0007669"/>
    <property type="project" value="UniProtKB-SubCell"/>
</dbReference>
<comment type="subcellular location">
    <subcellularLocation>
        <location evidence="1 8">Cell membrane</location>
        <topology evidence="1 8">Multi-pass membrane protein</topology>
    </subcellularLocation>
</comment>
<keyword evidence="11" id="KW-1185">Reference proteome</keyword>
<dbReference type="Gramene" id="arahy.Tifrunner.gnm2.ann2.Ah01g366400.1">
    <property type="protein sequence ID" value="arahy.Tifrunner.gnm2.ann2.Ah01g366400.1-CDS"/>
    <property type="gene ID" value="arahy.Tifrunner.gnm2.ann2.Ah01g366400"/>
</dbReference>
<evidence type="ECO:0000256" key="1">
    <source>
        <dbReference type="ARBA" id="ARBA00004651"/>
    </source>
</evidence>
<organism evidence="10 11">
    <name type="scientific">Arachis hypogaea</name>
    <name type="common">Peanut</name>
    <dbReference type="NCBI Taxonomy" id="3818"/>
    <lineage>
        <taxon>Eukaryota</taxon>
        <taxon>Viridiplantae</taxon>
        <taxon>Streptophyta</taxon>
        <taxon>Embryophyta</taxon>
        <taxon>Tracheophyta</taxon>
        <taxon>Spermatophyta</taxon>
        <taxon>Magnoliopsida</taxon>
        <taxon>eudicotyledons</taxon>
        <taxon>Gunneridae</taxon>
        <taxon>Pentapetalae</taxon>
        <taxon>rosids</taxon>
        <taxon>fabids</taxon>
        <taxon>Fabales</taxon>
        <taxon>Fabaceae</taxon>
        <taxon>Papilionoideae</taxon>
        <taxon>50 kb inversion clade</taxon>
        <taxon>dalbergioids sensu lato</taxon>
        <taxon>Dalbergieae</taxon>
        <taxon>Pterocarpus clade</taxon>
        <taxon>Arachis</taxon>
    </lineage>
</organism>
<sequence>MEGHHHGKTEVAARSGSNNKSGLVLRVLALILTLAASIVVVTNKQTKVVPLKVFDSLPPVNLPVSAKWHYLSAVLYFLVTNATSCGYAAVSLLLTAANRDGKSKHLRILIFVLDALMVALLFSGIGAASAVGVLGYHGNSHVQWKKVCNVFGKFCHQMVASIGLSLLGSVAFLFLVMLPLISSA</sequence>
<evidence type="ECO:0000313" key="10">
    <source>
        <dbReference type="EMBL" id="RYR76320.1"/>
    </source>
</evidence>
<evidence type="ECO:0000256" key="8">
    <source>
        <dbReference type="RuleBase" id="RU361233"/>
    </source>
</evidence>
<feature type="transmembrane region" description="Helical" evidence="8">
    <location>
        <begin position="73"/>
        <end position="96"/>
    </location>
</feature>
<keyword evidence="6 8" id="KW-1133">Transmembrane helix</keyword>
<gene>
    <name evidence="10" type="ORF">Ahy_A01g000919</name>
</gene>
<evidence type="ECO:0000256" key="3">
    <source>
        <dbReference type="ARBA" id="ARBA00011489"/>
    </source>
</evidence>
<dbReference type="STRING" id="3818.A0A445ELI3"/>
<evidence type="ECO:0000256" key="7">
    <source>
        <dbReference type="ARBA" id="ARBA00023136"/>
    </source>
</evidence>
<dbReference type="InterPro" id="IPR044173">
    <property type="entry name" value="CASPL"/>
</dbReference>
<dbReference type="PANTHER" id="PTHR36488:SF8">
    <property type="entry name" value="CASP-LIKE PROTEIN 1U1"/>
    <property type="match status" value="1"/>
</dbReference>
<comment type="caution">
    <text evidence="10">The sequence shown here is derived from an EMBL/GenBank/DDBJ whole genome shotgun (WGS) entry which is preliminary data.</text>
</comment>
<evidence type="ECO:0000259" key="9">
    <source>
        <dbReference type="Pfam" id="PF04535"/>
    </source>
</evidence>
<keyword evidence="5 8" id="KW-0812">Transmembrane</keyword>
<feature type="transmembrane region" description="Helical" evidence="8">
    <location>
        <begin position="158"/>
        <end position="181"/>
    </location>
</feature>
<reference evidence="10 11" key="1">
    <citation type="submission" date="2019-01" db="EMBL/GenBank/DDBJ databases">
        <title>Sequencing of cultivated peanut Arachis hypogaea provides insights into genome evolution and oil improvement.</title>
        <authorList>
            <person name="Chen X."/>
        </authorList>
    </citation>
    <scope>NUCLEOTIDE SEQUENCE [LARGE SCALE GENOMIC DNA]</scope>
    <source>
        <strain evidence="11">cv. Fuhuasheng</strain>
        <tissue evidence="10">Leaves</tissue>
    </source>
</reference>
<evidence type="ECO:0000313" key="11">
    <source>
        <dbReference type="Proteomes" id="UP000289738"/>
    </source>
</evidence>
<accession>A0A445ELI3</accession>
<dbReference type="NCBIfam" id="TIGR01569">
    <property type="entry name" value="A_tha_TIGR01569"/>
    <property type="match status" value="1"/>
</dbReference>
<dbReference type="EMBL" id="SDMP01000001">
    <property type="protein sequence ID" value="RYR76320.1"/>
    <property type="molecule type" value="Genomic_DNA"/>
</dbReference>
<comment type="similarity">
    <text evidence="2 8">Belongs to the Casparian strip membrane proteins (CASP) family.</text>
</comment>
<comment type="subunit">
    <text evidence="3 8">Homodimer and heterodimers.</text>
</comment>
<name>A0A445ELI3_ARAHY</name>
<evidence type="ECO:0000256" key="5">
    <source>
        <dbReference type="ARBA" id="ARBA00022692"/>
    </source>
</evidence>
<protein>
    <recommendedName>
        <fullName evidence="8">CASP-like protein</fullName>
    </recommendedName>
</protein>
<evidence type="ECO:0000256" key="2">
    <source>
        <dbReference type="ARBA" id="ARBA00007651"/>
    </source>
</evidence>
<feature type="transmembrane region" description="Helical" evidence="8">
    <location>
        <begin position="108"/>
        <end position="138"/>
    </location>
</feature>
<dbReference type="Pfam" id="PF04535">
    <property type="entry name" value="CASP_dom"/>
    <property type="match status" value="1"/>
</dbReference>
<evidence type="ECO:0000256" key="6">
    <source>
        <dbReference type="ARBA" id="ARBA00022989"/>
    </source>
</evidence>
<proteinExistence type="inferred from homology"/>